<dbReference type="EMBL" id="NWUJ01000010">
    <property type="protein sequence ID" value="PFH32689.1"/>
    <property type="molecule type" value="Genomic_DNA"/>
</dbReference>
<reference evidence="2 3" key="1">
    <citation type="submission" date="2017-09" db="EMBL/GenBank/DDBJ databases">
        <title>Genome sequencing of Besnoitia besnoiti strain Bb-Ger1.</title>
        <authorList>
            <person name="Schares G."/>
            <person name="Venepally P."/>
            <person name="Lorenzi H.A."/>
        </authorList>
    </citation>
    <scope>NUCLEOTIDE SEQUENCE [LARGE SCALE GENOMIC DNA]</scope>
    <source>
        <strain evidence="2 3">Bb-Ger1</strain>
    </source>
</reference>
<feature type="compositionally biased region" description="Low complexity" evidence="1">
    <location>
        <begin position="106"/>
        <end position="121"/>
    </location>
</feature>
<sequence length="934" mass="96535">MAADSPMSLDMRECSRHSRPSSRRPSRLSGRGSTTCTLPRPGNASDGMSALMGKPVRVNPFAGNSGISQPNPFLAMLVSEGMTHLDAMSEEVTRCVSPSRPSLEGSTSRTTSSVSTPASPRFLHPHYNSGSAFAGSGGLDPMPSAGPSKRRRSIQVDGRDHVASSCSDFSPSSSGSAAASGSCGLSSSSASPLPFAPFWQAEGEEPITPAAGSLPSISVTTLDAGGAGGESLGAKQDCGSAGSGGASLSKEEKKSSPIVYIDSGCYSPCYHTSMTAPPPALSLATLPTHSLDGDREARRRRKACMSVLRSVQSSLQSSLQSSPDNSPHLGPRPEPQGASSLQTSATAAPPPPPAVRQPFFPSVFQSPAPSAAASASLTPSWGKARVRGAGVVSTGAPRRSSDGDVQQRRSDGEMEDASAMPSLCHPGTAGARDASTPFAPSPASQTLSPLHVRLRPEWFSPCTLATLIGASVHAYDEIRAAYPPPEPPPRTCVISLPAFYSQLPPHLLKGAVLLDAEAPALGTSSSLYAIECSQCLVGKSGGEGGWCGAGHGQATLQSANAASGEGTAAGSDRRPHLPAHLHGEFDIIICETRTVTVAALDAIAACIRALCRQRVPPIGAASGTGGQAWGSVDAAAEALSGLSLVGAGSAKSCKDASSCLPCSARVIMLSTCLLAPVVEDLLGLRQCAFQPYIPSSALSSLQLQCIYSNFTTFPGLQRHNNVDFSTRVRVKSSSRAAPSGGASRDSSRQRSRSGDIPRAQGFGGEQVLGSDAMIARALVLQSEEELQASLRGQESGTLALYDDSTEAQSLEARQESERQEARLLSTFNDLHLQGSPMAEATASRLAASNGQRTMAETGAYASLGFAANSILPPSLQKAQQARDGTTQAQTDHSSAGHGKACRGITMRSADDPGDDEIDYELECGSHFGMIAHEI</sequence>
<dbReference type="AlphaFoldDB" id="A0A2A9M412"/>
<protein>
    <submittedName>
        <fullName evidence="2">Uncharacterized protein</fullName>
    </submittedName>
</protein>
<feature type="compositionally biased region" description="Low complexity" evidence="1">
    <location>
        <begin position="163"/>
        <end position="174"/>
    </location>
</feature>
<feature type="compositionally biased region" description="Basic and acidic residues" evidence="1">
    <location>
        <begin position="745"/>
        <end position="755"/>
    </location>
</feature>
<feature type="compositionally biased region" description="Low complexity" evidence="1">
    <location>
        <begin position="733"/>
        <end position="744"/>
    </location>
</feature>
<dbReference type="GeneID" id="40306363"/>
<organism evidence="2 3">
    <name type="scientific">Besnoitia besnoiti</name>
    <name type="common">Apicomplexan protozoan</name>
    <dbReference type="NCBI Taxonomy" id="94643"/>
    <lineage>
        <taxon>Eukaryota</taxon>
        <taxon>Sar</taxon>
        <taxon>Alveolata</taxon>
        <taxon>Apicomplexa</taxon>
        <taxon>Conoidasida</taxon>
        <taxon>Coccidia</taxon>
        <taxon>Eucoccidiorida</taxon>
        <taxon>Eimeriorina</taxon>
        <taxon>Sarcocystidae</taxon>
        <taxon>Besnoitia</taxon>
    </lineage>
</organism>
<dbReference type="RefSeq" id="XP_029216698.1">
    <property type="nucleotide sequence ID" value="XM_029360031.1"/>
</dbReference>
<name>A0A2A9M412_BESBE</name>
<dbReference type="VEuPathDB" id="ToxoDB:BESB_013010"/>
<keyword evidence="3" id="KW-1185">Reference proteome</keyword>
<feature type="region of interest" description="Disordered" evidence="1">
    <location>
        <begin position="228"/>
        <end position="253"/>
    </location>
</feature>
<comment type="caution">
    <text evidence="2">The sequence shown here is derived from an EMBL/GenBank/DDBJ whole genome shotgun (WGS) entry which is preliminary data.</text>
</comment>
<feature type="compositionally biased region" description="Basic residues" evidence="1">
    <location>
        <begin position="17"/>
        <end position="26"/>
    </location>
</feature>
<feature type="region of interest" description="Disordered" evidence="1">
    <location>
        <begin position="388"/>
        <end position="445"/>
    </location>
</feature>
<feature type="region of interest" description="Disordered" evidence="1">
    <location>
        <begin position="1"/>
        <end position="51"/>
    </location>
</feature>
<feature type="region of interest" description="Disordered" evidence="1">
    <location>
        <begin position="876"/>
        <end position="900"/>
    </location>
</feature>
<proteinExistence type="predicted"/>
<feature type="compositionally biased region" description="Low complexity" evidence="1">
    <location>
        <begin position="308"/>
        <end position="322"/>
    </location>
</feature>
<dbReference type="Proteomes" id="UP000224006">
    <property type="component" value="Chromosome IX"/>
</dbReference>
<evidence type="ECO:0000313" key="3">
    <source>
        <dbReference type="Proteomes" id="UP000224006"/>
    </source>
</evidence>
<feature type="region of interest" description="Disordered" evidence="1">
    <location>
        <begin position="730"/>
        <end position="764"/>
    </location>
</feature>
<accession>A0A2A9M412</accession>
<feature type="region of interest" description="Disordered" evidence="1">
    <location>
        <begin position="93"/>
        <end position="174"/>
    </location>
</feature>
<feature type="compositionally biased region" description="Basic and acidic residues" evidence="1">
    <location>
        <begin position="399"/>
        <end position="412"/>
    </location>
</feature>
<evidence type="ECO:0000313" key="2">
    <source>
        <dbReference type="EMBL" id="PFH32689.1"/>
    </source>
</evidence>
<feature type="compositionally biased region" description="Polar residues" evidence="1">
    <location>
        <begin position="876"/>
        <end position="893"/>
    </location>
</feature>
<evidence type="ECO:0000256" key="1">
    <source>
        <dbReference type="SAM" id="MobiDB-lite"/>
    </source>
</evidence>
<feature type="compositionally biased region" description="Low complexity" evidence="1">
    <location>
        <begin position="338"/>
        <end position="347"/>
    </location>
</feature>
<dbReference type="KEGG" id="bbes:BESB_013010"/>
<dbReference type="OrthoDB" id="332109at2759"/>
<feature type="region of interest" description="Disordered" evidence="1">
    <location>
        <begin position="308"/>
        <end position="362"/>
    </location>
</feature>
<gene>
    <name evidence="2" type="ORF">BESB_013010</name>
</gene>